<evidence type="ECO:0000313" key="2">
    <source>
        <dbReference type="Proteomes" id="UP001205843"/>
    </source>
</evidence>
<protein>
    <submittedName>
        <fullName evidence="1">Uncharacterized protein</fullName>
    </submittedName>
</protein>
<proteinExistence type="predicted"/>
<gene>
    <name evidence="1" type="ORF">J2T57_004010</name>
</gene>
<name>A0AAE3KHZ3_9GAMM</name>
<accession>A0AAE3KHZ3</accession>
<reference evidence="1" key="1">
    <citation type="submission" date="2022-03" db="EMBL/GenBank/DDBJ databases">
        <title>Genomic Encyclopedia of Type Strains, Phase III (KMG-III): the genomes of soil and plant-associated and newly described type strains.</title>
        <authorList>
            <person name="Whitman W."/>
        </authorList>
    </citation>
    <scope>NUCLEOTIDE SEQUENCE</scope>
    <source>
        <strain evidence="1">ANL 6-2</strain>
    </source>
</reference>
<dbReference type="Proteomes" id="UP001205843">
    <property type="component" value="Unassembled WGS sequence"/>
</dbReference>
<dbReference type="RefSeq" id="WP_253484045.1">
    <property type="nucleotide sequence ID" value="NZ_JALJXV010000011.1"/>
</dbReference>
<evidence type="ECO:0000313" key="1">
    <source>
        <dbReference type="EMBL" id="MCP1676837.1"/>
    </source>
</evidence>
<dbReference type="AlphaFoldDB" id="A0AAE3KHZ3"/>
<sequence>MNTVKLPDGQATDLIRRGNLEGDWSPFLTALRCQHPMPLLRFLLARGIGPSTRLLSRGVAANALPLGVAELLVRHGWPLPPTADPCPCVPSMASPRLH</sequence>
<dbReference type="EMBL" id="JALJXV010000011">
    <property type="protein sequence ID" value="MCP1676837.1"/>
    <property type="molecule type" value="Genomic_DNA"/>
</dbReference>
<keyword evidence="2" id="KW-1185">Reference proteome</keyword>
<comment type="caution">
    <text evidence="1">The sequence shown here is derived from an EMBL/GenBank/DDBJ whole genome shotgun (WGS) entry which is preliminary data.</text>
</comment>
<organism evidence="1 2">
    <name type="scientific">Natronocella acetinitrilica</name>
    <dbReference type="NCBI Taxonomy" id="414046"/>
    <lineage>
        <taxon>Bacteria</taxon>
        <taxon>Pseudomonadati</taxon>
        <taxon>Pseudomonadota</taxon>
        <taxon>Gammaproteobacteria</taxon>
        <taxon>Chromatiales</taxon>
        <taxon>Ectothiorhodospiraceae</taxon>
        <taxon>Natronocella</taxon>
    </lineage>
</organism>